<comment type="similarity">
    <text evidence="1 6">Belongs to the PAPS reductase family. CysH subfamily.</text>
</comment>
<feature type="binding site" evidence="6">
    <location>
        <position position="140"/>
    </location>
    <ligand>
        <name>[4Fe-4S] cluster</name>
        <dbReference type="ChEBI" id="CHEBI:49883"/>
    </ligand>
</feature>
<feature type="domain" description="Phosphoadenosine phosphosulphate reductase" evidence="7">
    <location>
        <begin position="54"/>
        <end position="228"/>
    </location>
</feature>
<comment type="cofactor">
    <cofactor evidence="6">
        <name>[4Fe-4S] cluster</name>
        <dbReference type="ChEBI" id="CHEBI:49883"/>
    </cofactor>
    <text evidence="6">Binds 1 [4Fe-4S] cluster per subunit.</text>
</comment>
<evidence type="ECO:0000256" key="1">
    <source>
        <dbReference type="ARBA" id="ARBA00009732"/>
    </source>
</evidence>
<feature type="binding site" evidence="6">
    <location>
        <position position="139"/>
    </location>
    <ligand>
        <name>[4Fe-4S] cluster</name>
        <dbReference type="ChEBI" id="CHEBI:49883"/>
    </ligand>
</feature>
<organism evidence="8 9">
    <name type="scientific">Allosphingosinicella deserti</name>
    <dbReference type="NCBI Taxonomy" id="2116704"/>
    <lineage>
        <taxon>Bacteria</taxon>
        <taxon>Pseudomonadati</taxon>
        <taxon>Pseudomonadota</taxon>
        <taxon>Alphaproteobacteria</taxon>
        <taxon>Sphingomonadales</taxon>
        <taxon>Sphingomonadaceae</taxon>
        <taxon>Allosphingosinicella</taxon>
    </lineage>
</organism>
<evidence type="ECO:0000256" key="4">
    <source>
        <dbReference type="ARBA" id="ARBA00023004"/>
    </source>
</evidence>
<dbReference type="NCBIfam" id="NF002537">
    <property type="entry name" value="PRK02090.1"/>
    <property type="match status" value="1"/>
</dbReference>
<dbReference type="AlphaFoldDB" id="A0A2P7QWG9"/>
<evidence type="ECO:0000256" key="3">
    <source>
        <dbReference type="ARBA" id="ARBA00023002"/>
    </source>
</evidence>
<feature type="binding site" evidence="6">
    <location>
        <position position="225"/>
    </location>
    <ligand>
        <name>[4Fe-4S] cluster</name>
        <dbReference type="ChEBI" id="CHEBI:49883"/>
    </ligand>
</feature>
<feature type="binding site" evidence="6">
    <location>
        <position position="222"/>
    </location>
    <ligand>
        <name>[4Fe-4S] cluster</name>
        <dbReference type="ChEBI" id="CHEBI:49883"/>
    </ligand>
</feature>
<accession>A0A2P7QWG9</accession>
<reference evidence="8 9" key="1">
    <citation type="submission" date="2018-03" db="EMBL/GenBank/DDBJ databases">
        <title>The draft genome of Sphingosinicella sp. GL-C-18.</title>
        <authorList>
            <person name="Liu L."/>
            <person name="Li L."/>
            <person name="Liang L."/>
            <person name="Zhang X."/>
            <person name="Wang T."/>
        </authorList>
    </citation>
    <scope>NUCLEOTIDE SEQUENCE [LARGE SCALE GENOMIC DNA]</scope>
    <source>
        <strain evidence="8 9">GL-C-18</strain>
    </source>
</reference>
<dbReference type="EMBL" id="PXYI01000002">
    <property type="protein sequence ID" value="PSJ42300.1"/>
    <property type="molecule type" value="Genomic_DNA"/>
</dbReference>
<dbReference type="Pfam" id="PF01507">
    <property type="entry name" value="PAPS_reduct"/>
    <property type="match status" value="1"/>
</dbReference>
<dbReference type="InterPro" id="IPR004511">
    <property type="entry name" value="PAPS/APS_Rdtase"/>
</dbReference>
<name>A0A2P7QWG9_9SPHN</name>
<proteinExistence type="inferred from homology"/>
<dbReference type="InterPro" id="IPR002500">
    <property type="entry name" value="PAPS_reduct_dom"/>
</dbReference>
<dbReference type="RefSeq" id="WP_106512464.1">
    <property type="nucleotide sequence ID" value="NZ_PXYI01000002.1"/>
</dbReference>
<comment type="pathway">
    <text evidence="6">Sulfur metabolism; hydrogen sulfide biosynthesis; sulfite from sulfate.</text>
</comment>
<dbReference type="HAMAP" id="MF_00063">
    <property type="entry name" value="CysH"/>
    <property type="match status" value="1"/>
</dbReference>
<keyword evidence="6" id="KW-0963">Cytoplasm</keyword>
<protein>
    <recommendedName>
        <fullName evidence="6">Adenosine 5'-phosphosulfate reductase</fullName>
        <shortName evidence="6">APS reductase</shortName>
        <ecNumber evidence="6">1.8.4.10</ecNumber>
    </recommendedName>
    <alternativeName>
        <fullName evidence="6">5'-adenylylsulfate reductase</fullName>
    </alternativeName>
    <alternativeName>
        <fullName evidence="6">Thioredoxin-dependent 5'-adenylylsulfate reductase</fullName>
    </alternativeName>
</protein>
<comment type="catalytic activity">
    <reaction evidence="6">
        <text>[thioredoxin]-disulfide + sulfite + AMP + 2 H(+) = adenosine 5'-phosphosulfate + [thioredoxin]-dithiol</text>
        <dbReference type="Rhea" id="RHEA:21976"/>
        <dbReference type="Rhea" id="RHEA-COMP:10698"/>
        <dbReference type="Rhea" id="RHEA-COMP:10700"/>
        <dbReference type="ChEBI" id="CHEBI:15378"/>
        <dbReference type="ChEBI" id="CHEBI:17359"/>
        <dbReference type="ChEBI" id="CHEBI:29950"/>
        <dbReference type="ChEBI" id="CHEBI:50058"/>
        <dbReference type="ChEBI" id="CHEBI:58243"/>
        <dbReference type="ChEBI" id="CHEBI:456215"/>
        <dbReference type="EC" id="1.8.4.10"/>
    </reaction>
</comment>
<dbReference type="SUPFAM" id="SSF52402">
    <property type="entry name" value="Adenine nucleotide alpha hydrolases-like"/>
    <property type="match status" value="1"/>
</dbReference>
<dbReference type="GO" id="GO:0051539">
    <property type="term" value="F:4 iron, 4 sulfur cluster binding"/>
    <property type="evidence" value="ECO:0007669"/>
    <property type="project" value="UniProtKB-UniRule"/>
</dbReference>
<comment type="function">
    <text evidence="6">Catalyzes the formation of sulfite from adenosine 5'-phosphosulfate (APS) using thioredoxin as an electron donor.</text>
</comment>
<dbReference type="GO" id="GO:0019379">
    <property type="term" value="P:sulfate assimilation, phosphoadenylyl sulfate reduction by phosphoadenylyl-sulfate reductase (thioredoxin)"/>
    <property type="evidence" value="ECO:0007669"/>
    <property type="project" value="UniProtKB-UniRule"/>
</dbReference>
<dbReference type="PANTHER" id="PTHR46482:SF9">
    <property type="entry name" value="5'-ADENYLYLSULFATE REDUCTASE 1, CHLOROPLASTIC"/>
    <property type="match status" value="1"/>
</dbReference>
<dbReference type="EC" id="1.8.4.10" evidence="6"/>
<evidence type="ECO:0000313" key="8">
    <source>
        <dbReference type="EMBL" id="PSJ42300.1"/>
    </source>
</evidence>
<dbReference type="GO" id="GO:0046872">
    <property type="term" value="F:metal ion binding"/>
    <property type="evidence" value="ECO:0007669"/>
    <property type="project" value="UniProtKB-KW"/>
</dbReference>
<dbReference type="GO" id="GO:0070814">
    <property type="term" value="P:hydrogen sulfide biosynthetic process"/>
    <property type="evidence" value="ECO:0007669"/>
    <property type="project" value="UniProtKB-UniRule"/>
</dbReference>
<dbReference type="InterPro" id="IPR014729">
    <property type="entry name" value="Rossmann-like_a/b/a_fold"/>
</dbReference>
<keyword evidence="4 6" id="KW-0408">Iron</keyword>
<keyword evidence="5 6" id="KW-0411">Iron-sulfur</keyword>
<evidence type="ECO:0000256" key="6">
    <source>
        <dbReference type="HAMAP-Rule" id="MF_00063"/>
    </source>
</evidence>
<evidence type="ECO:0000256" key="5">
    <source>
        <dbReference type="ARBA" id="ARBA00023014"/>
    </source>
</evidence>
<sequence length="279" mass="30126">MVEAQGPFDDRRETLDAIDPVLADVAQPALIARIGGETIPDRLRAACAAIDGRLVFTTSFGIEDQLIAHHIFTEKLPVEIVTLDTGRLFPSTYQLWQETEERYGVRIKSFHPDANSVAAMVADAGINGFYHSKDARISCCTVRKVEPLGRALSGAAAWVTGLRADQSGQRAAVDLAAWDRERGLIKLAPLFDWTRDRVAAECTSLGIPVNALHAKGFLSIGCEPCTRALQPGEPERAGRWWWESDEARECGLHVGADGRLVRSKAAAAAPAEAVVSGAA</sequence>
<dbReference type="Gene3D" id="3.40.50.620">
    <property type="entry name" value="HUPs"/>
    <property type="match status" value="1"/>
</dbReference>
<keyword evidence="3 6" id="KW-0560">Oxidoreductase</keyword>
<dbReference type="CDD" id="cd23945">
    <property type="entry name" value="PAPS_reductase"/>
    <property type="match status" value="1"/>
</dbReference>
<evidence type="ECO:0000259" key="7">
    <source>
        <dbReference type="Pfam" id="PF01507"/>
    </source>
</evidence>
<dbReference type="GO" id="GO:0043866">
    <property type="term" value="F:adenylyl-sulfate reductase (thioredoxin) activity"/>
    <property type="evidence" value="ECO:0007669"/>
    <property type="project" value="UniProtKB-EC"/>
</dbReference>
<comment type="caution">
    <text evidence="8">The sequence shown here is derived from an EMBL/GenBank/DDBJ whole genome shotgun (WGS) entry which is preliminary data.</text>
</comment>
<keyword evidence="9" id="KW-1185">Reference proteome</keyword>
<dbReference type="GO" id="GO:0004604">
    <property type="term" value="F:phosphoadenylyl-sulfate reductase (thioredoxin) activity"/>
    <property type="evidence" value="ECO:0007669"/>
    <property type="project" value="UniProtKB-UniRule"/>
</dbReference>
<evidence type="ECO:0000256" key="2">
    <source>
        <dbReference type="ARBA" id="ARBA00022723"/>
    </source>
</evidence>
<dbReference type="PANTHER" id="PTHR46482">
    <property type="entry name" value="5'-ADENYLYLSULFATE REDUCTASE 3, CHLOROPLASTIC"/>
    <property type="match status" value="1"/>
</dbReference>
<evidence type="ECO:0000313" key="9">
    <source>
        <dbReference type="Proteomes" id="UP000241167"/>
    </source>
</evidence>
<feature type="active site" description="Nucleophile; cysteine thiosulfonate intermediate" evidence="6">
    <location>
        <position position="250"/>
    </location>
</feature>
<dbReference type="OrthoDB" id="9794018at2"/>
<gene>
    <name evidence="6" type="primary">cysH</name>
    <name evidence="8" type="ORF">C7I55_06600</name>
</gene>
<keyword evidence="2 6" id="KW-0479">Metal-binding</keyword>
<dbReference type="Proteomes" id="UP000241167">
    <property type="component" value="Unassembled WGS sequence"/>
</dbReference>
<comment type="subcellular location">
    <subcellularLocation>
        <location evidence="6">Cytoplasm</location>
    </subcellularLocation>
</comment>
<dbReference type="GO" id="GO:0005737">
    <property type="term" value="C:cytoplasm"/>
    <property type="evidence" value="ECO:0007669"/>
    <property type="project" value="UniProtKB-SubCell"/>
</dbReference>